<accession>A0A9N7YE77</accession>
<organism evidence="2 3">
    <name type="scientific">Pleuronectes platessa</name>
    <name type="common">European plaice</name>
    <dbReference type="NCBI Taxonomy" id="8262"/>
    <lineage>
        <taxon>Eukaryota</taxon>
        <taxon>Metazoa</taxon>
        <taxon>Chordata</taxon>
        <taxon>Craniata</taxon>
        <taxon>Vertebrata</taxon>
        <taxon>Euteleostomi</taxon>
        <taxon>Actinopterygii</taxon>
        <taxon>Neopterygii</taxon>
        <taxon>Teleostei</taxon>
        <taxon>Neoteleostei</taxon>
        <taxon>Acanthomorphata</taxon>
        <taxon>Carangaria</taxon>
        <taxon>Pleuronectiformes</taxon>
        <taxon>Pleuronectoidei</taxon>
        <taxon>Pleuronectidae</taxon>
        <taxon>Pleuronectes</taxon>
    </lineage>
</organism>
<evidence type="ECO:0000256" key="1">
    <source>
        <dbReference type="SAM" id="MobiDB-lite"/>
    </source>
</evidence>
<dbReference type="EMBL" id="CADEAL010000500">
    <property type="protein sequence ID" value="CAB1421024.1"/>
    <property type="molecule type" value="Genomic_DNA"/>
</dbReference>
<feature type="region of interest" description="Disordered" evidence="1">
    <location>
        <begin position="1"/>
        <end position="27"/>
    </location>
</feature>
<keyword evidence="3" id="KW-1185">Reference proteome</keyword>
<proteinExistence type="predicted"/>
<feature type="region of interest" description="Disordered" evidence="1">
    <location>
        <begin position="302"/>
        <end position="323"/>
    </location>
</feature>
<dbReference type="Proteomes" id="UP001153269">
    <property type="component" value="Unassembled WGS sequence"/>
</dbReference>
<gene>
    <name evidence="2" type="ORF">PLEPLA_LOCUS8905</name>
</gene>
<protein>
    <submittedName>
        <fullName evidence="2">Uncharacterized protein</fullName>
    </submittedName>
</protein>
<reference evidence="2" key="1">
    <citation type="submission" date="2020-03" db="EMBL/GenBank/DDBJ databases">
        <authorList>
            <person name="Weist P."/>
        </authorList>
    </citation>
    <scope>NUCLEOTIDE SEQUENCE</scope>
</reference>
<evidence type="ECO:0000313" key="2">
    <source>
        <dbReference type="EMBL" id="CAB1421024.1"/>
    </source>
</evidence>
<evidence type="ECO:0000313" key="3">
    <source>
        <dbReference type="Proteomes" id="UP001153269"/>
    </source>
</evidence>
<comment type="caution">
    <text evidence="2">The sequence shown here is derived from an EMBL/GenBank/DDBJ whole genome shotgun (WGS) entry which is preliminary data.</text>
</comment>
<name>A0A9N7YE77_PLEPL</name>
<sequence length="388" mass="41874">MPVSHLPESPKLHPLGGRSGGAHAPCHRLGARPLGTAARPACDWKHTVNKCPLGMDAAGKPAERGIVHLETKPPREPPEQPRSRQGNISAVTANFFLTLLRLGRERVCGPYLAAATQRITLAEEMHSDAAPGNMALSNNADMDREVYGPTAMCCAWQPCPFCAQPRVALGGREGRNLLPVAQNGFMTSSRLTQGRKLLLVERTQSSKRYEEQGQREGAVANAERRQSHWRSFRQIGGTHGTQPGVAGATLAYRAGHVAIPASLGRFTIPPCGIYLLRRLASGQFLPLYQTLSRLASLLSPSFTSKRGREGGRGGRGGEGGEGEKAKIARQWMNGLSATPTDVRALQGTCSNDEVGGKYVFLTSSGDRRPVPPCRRLRATGVTHNYPRI</sequence>
<dbReference type="AlphaFoldDB" id="A0A9N7YE77"/>